<reference evidence="2" key="2">
    <citation type="journal article" date="2023" name="IMA Fungus">
        <title>Comparative genomic study of the Penicillium genus elucidates a diverse pangenome and 15 lateral gene transfer events.</title>
        <authorList>
            <person name="Petersen C."/>
            <person name="Sorensen T."/>
            <person name="Nielsen M.R."/>
            <person name="Sondergaard T.E."/>
            <person name="Sorensen J.L."/>
            <person name="Fitzpatrick D.A."/>
            <person name="Frisvad J.C."/>
            <person name="Nielsen K.L."/>
        </authorList>
    </citation>
    <scope>NUCLEOTIDE SEQUENCE</scope>
    <source>
        <strain evidence="2">IBT 30069</strain>
    </source>
</reference>
<keyword evidence="3" id="KW-1185">Reference proteome</keyword>
<dbReference type="InterPro" id="IPR046896">
    <property type="entry name" value="Cup1-like_N"/>
</dbReference>
<dbReference type="CDD" id="cd20273">
    <property type="entry name" value="Complex1_LYR_unchar"/>
    <property type="match status" value="1"/>
</dbReference>
<name>A0A9W9KCU2_9EURO</name>
<gene>
    <name evidence="2" type="ORF">N7456_006389</name>
</gene>
<dbReference type="OrthoDB" id="5521299at2759"/>
<reference evidence="2" key="1">
    <citation type="submission" date="2022-11" db="EMBL/GenBank/DDBJ databases">
        <authorList>
            <person name="Petersen C."/>
        </authorList>
    </citation>
    <scope>NUCLEOTIDE SEQUENCE</scope>
    <source>
        <strain evidence="2">IBT 30069</strain>
    </source>
</reference>
<evidence type="ECO:0000259" key="1">
    <source>
        <dbReference type="Pfam" id="PF20263"/>
    </source>
</evidence>
<protein>
    <recommendedName>
        <fullName evidence="1">LYR motif-containing protein Cup1-like N-terminal domain-containing protein</fullName>
    </recommendedName>
</protein>
<dbReference type="AlphaFoldDB" id="A0A9W9KCU2"/>
<accession>A0A9W9KCU2</accession>
<dbReference type="Pfam" id="PF20263">
    <property type="entry name" value="LYRM2-like"/>
    <property type="match status" value="1"/>
</dbReference>
<evidence type="ECO:0000313" key="3">
    <source>
        <dbReference type="Proteomes" id="UP001149165"/>
    </source>
</evidence>
<feature type="domain" description="LYR motif-containing protein Cup1-like N-terminal" evidence="1">
    <location>
        <begin position="22"/>
        <end position="103"/>
    </location>
</feature>
<dbReference type="EMBL" id="JAPQKH010000004">
    <property type="protein sequence ID" value="KAJ5100337.1"/>
    <property type="molecule type" value="Genomic_DNA"/>
</dbReference>
<comment type="caution">
    <text evidence="2">The sequence shown here is derived from an EMBL/GenBank/DDBJ whole genome shotgun (WGS) entry which is preliminary data.</text>
</comment>
<sequence>MASTPRISLFRLNQDSPQWQHLLRATLQECSYLPDPIARTYMRSYVLDRYRRAFESKIPGEKLTRSAKKGLSMLQRANEGYPKPLDKVMLMSYGRIGKRRHELITQLLKPEAPTDTDSLKELVTSVPNYQDGWEPPQIVTRLLKSQMNHGVATASRLRPQLKHVVPAIPETNSWGRPVAQSRRINIRRRWYVDTLYSLLPPLPEQELSVLNSLMTGTVPWRSFKKRPVEAPSVQVQDDSVLTFLVDGPQKSQTFGSYVYGRPHKITSRSMRRLWKRISGLVPRMHWNETSQKWSFHWDSAKIVPQAAFELDPDSDLDGIFGEPVQAKTSSKGSTQA</sequence>
<evidence type="ECO:0000313" key="2">
    <source>
        <dbReference type="EMBL" id="KAJ5100337.1"/>
    </source>
</evidence>
<organism evidence="2 3">
    <name type="scientific">Penicillium angulare</name>
    <dbReference type="NCBI Taxonomy" id="116970"/>
    <lineage>
        <taxon>Eukaryota</taxon>
        <taxon>Fungi</taxon>
        <taxon>Dikarya</taxon>
        <taxon>Ascomycota</taxon>
        <taxon>Pezizomycotina</taxon>
        <taxon>Eurotiomycetes</taxon>
        <taxon>Eurotiomycetidae</taxon>
        <taxon>Eurotiales</taxon>
        <taxon>Aspergillaceae</taxon>
        <taxon>Penicillium</taxon>
    </lineage>
</organism>
<proteinExistence type="predicted"/>
<dbReference type="Proteomes" id="UP001149165">
    <property type="component" value="Unassembled WGS sequence"/>
</dbReference>